<keyword evidence="5 7" id="KW-1133">Transmembrane helix</keyword>
<dbReference type="Pfam" id="PF02397">
    <property type="entry name" value="Bac_transf"/>
    <property type="match status" value="1"/>
</dbReference>
<keyword evidence="6 7" id="KW-0472">Membrane</keyword>
<evidence type="ECO:0000256" key="5">
    <source>
        <dbReference type="ARBA" id="ARBA00022989"/>
    </source>
</evidence>
<dbReference type="InterPro" id="IPR017475">
    <property type="entry name" value="EPS_sugar_tfrase"/>
</dbReference>
<feature type="domain" description="Bacterial sugar transferase" evidence="8">
    <location>
        <begin position="269"/>
        <end position="452"/>
    </location>
</feature>
<name>A0ABS1QP56_9GAMM</name>
<dbReference type="NCBIfam" id="TIGR03025">
    <property type="entry name" value="EPS_sugtrans"/>
    <property type="match status" value="1"/>
</dbReference>
<dbReference type="RefSeq" id="WP_202082528.1">
    <property type="nucleotide sequence ID" value="NZ_JAERTZ010000012.1"/>
</dbReference>
<reference evidence="10" key="1">
    <citation type="submission" date="2021-01" db="EMBL/GenBank/DDBJ databases">
        <title>Genome public.</title>
        <authorList>
            <person name="Liu C."/>
            <person name="Sun Q."/>
        </authorList>
    </citation>
    <scope>NUCLEOTIDE SEQUENCE [LARGE SCALE GENOMIC DNA]</scope>
    <source>
        <strain evidence="10">CGMCC 1.18722</strain>
    </source>
</reference>
<evidence type="ECO:0000313" key="10">
    <source>
        <dbReference type="Proteomes" id="UP000638570"/>
    </source>
</evidence>
<dbReference type="Proteomes" id="UP000638570">
    <property type="component" value="Unassembled WGS sequence"/>
</dbReference>
<keyword evidence="3 9" id="KW-0808">Transferase</keyword>
<evidence type="ECO:0000256" key="6">
    <source>
        <dbReference type="ARBA" id="ARBA00023136"/>
    </source>
</evidence>
<sequence>MSKTISGLTERYPAQLVVPVVDLLSVAAGSMLAHWLRFDHWQMNDRYLLATAVMALLVVLLNSLLGGYSRWRITSIHSLLIRLALVLLAVAILATSIIYFSHSAERYSRLWIGTSLLLSFVFAGGARALAQLGLRRARIKGWSQRSVFLVGPGRNVLKVGEGMRASPAEGYCLAGVLRFEQSLNESQLTALANRVAESGAKEVWICVPMEMGEVVRTIFYTLRNHTVELRFIPEFKDMQLLNHRISEVAGHYAIDMSVTPMSGMAPVIKRLEDLLIAGGISLLILPICLAIAIAIKLTSPGPVLFKQYRTGVNGRRVKVYKFRSMQVHEERGGKVTQATKGDARVTPLGAFLRRTSLDELPQFLNVLQGRMSIVGPRPHALAHNEYYKDIVESYMRRHKVKPGITGWAQVNGLRGETDTLDKMEKRVDHDLWYIDNWSVWLDLKIILLTVFKGFIDKNAY</sequence>
<dbReference type="InterPro" id="IPR017473">
    <property type="entry name" value="Undecaprenyl-P_gluc_Ptfrase"/>
</dbReference>
<dbReference type="PANTHER" id="PTHR30576">
    <property type="entry name" value="COLANIC BIOSYNTHESIS UDP-GLUCOSE LIPID CARRIER TRANSFERASE"/>
    <property type="match status" value="1"/>
</dbReference>
<dbReference type="NCBIfam" id="TIGR03023">
    <property type="entry name" value="WcaJ_sugtrans"/>
    <property type="match status" value="1"/>
</dbReference>
<gene>
    <name evidence="9" type="ORF">JKV55_04265</name>
</gene>
<dbReference type="EMBL" id="JAERTZ010000012">
    <property type="protein sequence ID" value="MBL1376551.1"/>
    <property type="molecule type" value="Genomic_DNA"/>
</dbReference>
<evidence type="ECO:0000313" key="9">
    <source>
        <dbReference type="EMBL" id="MBL1376551.1"/>
    </source>
</evidence>
<feature type="transmembrane region" description="Helical" evidence="7">
    <location>
        <begin position="274"/>
        <end position="295"/>
    </location>
</feature>
<comment type="subcellular location">
    <subcellularLocation>
        <location evidence="1">Membrane</location>
        <topology evidence="1">Multi-pass membrane protein</topology>
    </subcellularLocation>
</comment>
<organism evidence="9 10">
    <name type="scientific">Zobellella iuensis</name>
    <dbReference type="NCBI Taxonomy" id="2803811"/>
    <lineage>
        <taxon>Bacteria</taxon>
        <taxon>Pseudomonadati</taxon>
        <taxon>Pseudomonadota</taxon>
        <taxon>Gammaproteobacteria</taxon>
        <taxon>Aeromonadales</taxon>
        <taxon>Aeromonadaceae</taxon>
        <taxon>Zobellella</taxon>
    </lineage>
</organism>
<feature type="transmembrane region" description="Helical" evidence="7">
    <location>
        <begin position="79"/>
        <end position="99"/>
    </location>
</feature>
<evidence type="ECO:0000256" key="2">
    <source>
        <dbReference type="ARBA" id="ARBA00006464"/>
    </source>
</evidence>
<feature type="transmembrane region" description="Helical" evidence="7">
    <location>
        <begin position="47"/>
        <end position="67"/>
    </location>
</feature>
<evidence type="ECO:0000256" key="4">
    <source>
        <dbReference type="ARBA" id="ARBA00022692"/>
    </source>
</evidence>
<dbReference type="InterPro" id="IPR003362">
    <property type="entry name" value="Bact_transf"/>
</dbReference>
<comment type="caution">
    <text evidence="9">The sequence shown here is derived from an EMBL/GenBank/DDBJ whole genome shotgun (WGS) entry which is preliminary data.</text>
</comment>
<evidence type="ECO:0000259" key="8">
    <source>
        <dbReference type="Pfam" id="PF02397"/>
    </source>
</evidence>
<feature type="transmembrane region" description="Helical" evidence="7">
    <location>
        <begin position="111"/>
        <end position="130"/>
    </location>
</feature>
<comment type="similarity">
    <text evidence="2">Belongs to the bacterial sugar transferase family.</text>
</comment>
<keyword evidence="4 7" id="KW-0812">Transmembrane</keyword>
<accession>A0ABS1QP56</accession>
<keyword evidence="10" id="KW-1185">Reference proteome</keyword>
<proteinExistence type="inferred from homology"/>
<evidence type="ECO:0000256" key="3">
    <source>
        <dbReference type="ARBA" id="ARBA00022679"/>
    </source>
</evidence>
<protein>
    <submittedName>
        <fullName evidence="9">Undecaprenyl-phosphate glucose phosphotransferase</fullName>
        <ecNumber evidence="9">2.7.8.31</ecNumber>
    </submittedName>
</protein>
<dbReference type="PANTHER" id="PTHR30576:SF21">
    <property type="entry name" value="UDP-GLUCOSE:UNDECAPRENYL-PHOSPHATE GLUCOSE-1-PHOSPHATE TRANSFERASE"/>
    <property type="match status" value="1"/>
</dbReference>
<evidence type="ECO:0000256" key="7">
    <source>
        <dbReference type="SAM" id="Phobius"/>
    </source>
</evidence>
<dbReference type="EC" id="2.7.8.31" evidence="9"/>
<feature type="transmembrane region" description="Helical" evidence="7">
    <location>
        <begin position="12"/>
        <end position="35"/>
    </location>
</feature>
<dbReference type="GO" id="GO:0089702">
    <property type="term" value="F:undecaprenyl-phosphate glucose phosphotransferase activity"/>
    <property type="evidence" value="ECO:0007669"/>
    <property type="project" value="UniProtKB-EC"/>
</dbReference>
<dbReference type="Pfam" id="PF13727">
    <property type="entry name" value="CoA_binding_3"/>
    <property type="match status" value="1"/>
</dbReference>
<evidence type="ECO:0000256" key="1">
    <source>
        <dbReference type="ARBA" id="ARBA00004141"/>
    </source>
</evidence>